<reference evidence="2" key="1">
    <citation type="submission" date="2015-01" db="EMBL/GenBank/DDBJ databases">
        <authorList>
            <person name="Aksoy S."/>
            <person name="Warren W."/>
            <person name="Wilson R.K."/>
        </authorList>
    </citation>
    <scope>NUCLEOTIDE SEQUENCE [LARGE SCALE GENOMIC DNA]</scope>
    <source>
        <strain evidence="2">IAEA</strain>
    </source>
</reference>
<accession>A0A1B0B462</accession>
<reference evidence="1" key="2">
    <citation type="submission" date="2020-05" db="UniProtKB">
        <authorList>
            <consortium name="EnsemblMetazoa"/>
        </authorList>
    </citation>
    <scope>IDENTIFICATION</scope>
    <source>
        <strain evidence="1">IAEA</strain>
    </source>
</reference>
<dbReference type="AlphaFoldDB" id="A0A1B0B462"/>
<organism evidence="1 2">
    <name type="scientific">Glossina palpalis gambiensis</name>
    <dbReference type="NCBI Taxonomy" id="67801"/>
    <lineage>
        <taxon>Eukaryota</taxon>
        <taxon>Metazoa</taxon>
        <taxon>Ecdysozoa</taxon>
        <taxon>Arthropoda</taxon>
        <taxon>Hexapoda</taxon>
        <taxon>Insecta</taxon>
        <taxon>Pterygota</taxon>
        <taxon>Neoptera</taxon>
        <taxon>Endopterygota</taxon>
        <taxon>Diptera</taxon>
        <taxon>Brachycera</taxon>
        <taxon>Muscomorpha</taxon>
        <taxon>Hippoboscoidea</taxon>
        <taxon>Glossinidae</taxon>
        <taxon>Glossina</taxon>
    </lineage>
</organism>
<proteinExistence type="predicted"/>
<name>A0A1B0B462_9MUSC</name>
<sequence>MFGGYTQSRTITATVRSSCDIGISTILVDDLLFTRSRCLSRDRELERLILGENVLPVSADVGIAASSNSIVSITVMASVDITVSTFFFGSNNNDIFVVGIVTLVNAFQKRNRVTTPLIYVLATFRRPLIEESKN</sequence>
<dbReference type="EMBL" id="JXJN01008178">
    <property type="status" value="NOT_ANNOTATED_CDS"/>
    <property type="molecule type" value="Genomic_DNA"/>
</dbReference>
<dbReference type="VEuPathDB" id="VectorBase:GPPI018275"/>
<evidence type="ECO:0000313" key="2">
    <source>
        <dbReference type="Proteomes" id="UP000092460"/>
    </source>
</evidence>
<dbReference type="Proteomes" id="UP000092460">
    <property type="component" value="Unassembled WGS sequence"/>
</dbReference>
<evidence type="ECO:0000313" key="1">
    <source>
        <dbReference type="EnsemblMetazoa" id="GPPI018275-PA"/>
    </source>
</evidence>
<keyword evidence="2" id="KW-1185">Reference proteome</keyword>
<protein>
    <submittedName>
        <fullName evidence="1">Uncharacterized protein</fullName>
    </submittedName>
</protein>
<dbReference type="EnsemblMetazoa" id="GPPI018275-RA">
    <property type="protein sequence ID" value="GPPI018275-PA"/>
    <property type="gene ID" value="GPPI018275"/>
</dbReference>